<dbReference type="EMBL" id="VKDB01000001">
    <property type="protein sequence ID" value="TSA87778.1"/>
    <property type="molecule type" value="Genomic_DNA"/>
</dbReference>
<feature type="compositionally biased region" description="Basic and acidic residues" evidence="1">
    <location>
        <begin position="68"/>
        <end position="77"/>
    </location>
</feature>
<gene>
    <name evidence="2" type="ORF">FNU79_00500</name>
</gene>
<evidence type="ECO:0000313" key="3">
    <source>
        <dbReference type="Proteomes" id="UP000316092"/>
    </source>
</evidence>
<proteinExistence type="predicted"/>
<name>A0A553V5N4_9DEIO</name>
<comment type="caution">
    <text evidence="2">The sequence shown here is derived from an EMBL/GenBank/DDBJ whole genome shotgun (WGS) entry which is preliminary data.</text>
</comment>
<dbReference type="RefSeq" id="WP_143718985.1">
    <property type="nucleotide sequence ID" value="NZ_VKDB01000001.1"/>
</dbReference>
<protein>
    <submittedName>
        <fullName evidence="2">Uncharacterized protein</fullName>
    </submittedName>
</protein>
<keyword evidence="3" id="KW-1185">Reference proteome</keyword>
<dbReference type="Proteomes" id="UP000316092">
    <property type="component" value="Unassembled WGS sequence"/>
</dbReference>
<organism evidence="2 3">
    <name type="scientific">Deinococcus detaillensis</name>
    <dbReference type="NCBI Taxonomy" id="2592048"/>
    <lineage>
        <taxon>Bacteria</taxon>
        <taxon>Thermotogati</taxon>
        <taxon>Deinococcota</taxon>
        <taxon>Deinococci</taxon>
        <taxon>Deinococcales</taxon>
        <taxon>Deinococcaceae</taxon>
        <taxon>Deinococcus</taxon>
    </lineage>
</organism>
<sequence>MPNEKDLNIDLNTLAAVPRPAEEEQPAEQGPAPSQLPPAPHLQPIHPHEHLDAEQVEHLMGDEDAEQGAERTEAEAP</sequence>
<feature type="compositionally biased region" description="Basic and acidic residues" evidence="1">
    <location>
        <begin position="46"/>
        <end position="61"/>
    </location>
</feature>
<feature type="region of interest" description="Disordered" evidence="1">
    <location>
        <begin position="1"/>
        <end position="77"/>
    </location>
</feature>
<evidence type="ECO:0000256" key="1">
    <source>
        <dbReference type="SAM" id="MobiDB-lite"/>
    </source>
</evidence>
<evidence type="ECO:0000313" key="2">
    <source>
        <dbReference type="EMBL" id="TSA87778.1"/>
    </source>
</evidence>
<dbReference type="AlphaFoldDB" id="A0A553V5N4"/>
<reference evidence="2 3" key="1">
    <citation type="submission" date="2019-07" db="EMBL/GenBank/DDBJ databases">
        <title>Deinococcus detaillus sp. nov., isolated from humus soil in Antarctica.</title>
        <authorList>
            <person name="Zhang K."/>
        </authorList>
    </citation>
    <scope>NUCLEOTIDE SEQUENCE [LARGE SCALE GENOMIC DNA]</scope>
    <source>
        <strain evidence="2 3">H1</strain>
    </source>
</reference>
<dbReference type="OrthoDB" id="71147at2"/>
<accession>A0A553V5N4</accession>